<comment type="cofactor">
    <cofactor evidence="1">
        <name>Ca(2+)</name>
        <dbReference type="ChEBI" id="CHEBI:29108"/>
    </cofactor>
</comment>
<accession>A0A9W6N318</accession>
<evidence type="ECO:0000256" key="2">
    <source>
        <dbReference type="ARBA" id="ARBA00004613"/>
    </source>
</evidence>
<dbReference type="Proteomes" id="UP001143364">
    <property type="component" value="Unassembled WGS sequence"/>
</dbReference>
<evidence type="ECO:0000259" key="6">
    <source>
        <dbReference type="SMART" id="SM00235"/>
    </source>
</evidence>
<evidence type="ECO:0000256" key="1">
    <source>
        <dbReference type="ARBA" id="ARBA00001913"/>
    </source>
</evidence>
<dbReference type="InterPro" id="IPR011049">
    <property type="entry name" value="Serralysin-like_metalloprot_C"/>
</dbReference>
<dbReference type="InterPro" id="IPR024079">
    <property type="entry name" value="MetalloPept_cat_dom_sf"/>
</dbReference>
<evidence type="ECO:0000256" key="3">
    <source>
        <dbReference type="ARBA" id="ARBA00009490"/>
    </source>
</evidence>
<dbReference type="Pfam" id="PF08548">
    <property type="entry name" value="Peptidase_M10_C"/>
    <property type="match status" value="1"/>
</dbReference>
<dbReference type="InterPro" id="IPR006026">
    <property type="entry name" value="Peptidase_Metallo"/>
</dbReference>
<dbReference type="InterPro" id="IPR001343">
    <property type="entry name" value="Hemolysn_Ca-bd"/>
</dbReference>
<reference evidence="7" key="1">
    <citation type="journal article" date="2014" name="Int. J. Syst. Evol. Microbiol.">
        <title>Complete genome sequence of Corynebacterium casei LMG S-19264T (=DSM 44701T), isolated from a smear-ripened cheese.</title>
        <authorList>
            <consortium name="US DOE Joint Genome Institute (JGI-PGF)"/>
            <person name="Walter F."/>
            <person name="Albersmeier A."/>
            <person name="Kalinowski J."/>
            <person name="Ruckert C."/>
        </authorList>
    </citation>
    <scope>NUCLEOTIDE SEQUENCE</scope>
    <source>
        <strain evidence="7">VKM B-2555</strain>
    </source>
</reference>
<comment type="caution">
    <text evidence="7">The sequence shown here is derived from an EMBL/GenBank/DDBJ whole genome shotgun (WGS) entry which is preliminary data.</text>
</comment>
<dbReference type="Gene3D" id="2.150.10.10">
    <property type="entry name" value="Serralysin-like metalloprotease, C-terminal"/>
    <property type="match status" value="1"/>
</dbReference>
<dbReference type="GO" id="GO:0006508">
    <property type="term" value="P:proteolysis"/>
    <property type="evidence" value="ECO:0007669"/>
    <property type="project" value="InterPro"/>
</dbReference>
<comment type="similarity">
    <text evidence="3">Belongs to the peptidase M10B family.</text>
</comment>
<name>A0A9W6N318_9HYPH</name>
<dbReference type="PRINTS" id="PR00313">
    <property type="entry name" value="CABNDNGRPT"/>
</dbReference>
<keyword evidence="8" id="KW-1185">Reference proteome</keyword>
<dbReference type="GO" id="GO:0008237">
    <property type="term" value="F:metallopeptidase activity"/>
    <property type="evidence" value="ECO:0007669"/>
    <property type="project" value="InterPro"/>
</dbReference>
<dbReference type="AlphaFoldDB" id="A0A9W6N318"/>
<sequence length="422" mass="44777">MASKNSSYSDLVGYIATGGGIPIAWETRALTVNLSGLNDSAPMRQAAIYALDTWAAVAGFAFSETASGADITFDNEVAGAAYASTSYTWFGEIVSSDINVGKNWMNDFPVDARWGLGSYGVQTFIHEIGHALGLQHPGPYDGSGTYAADAIFTYDTLQYSVMSYFEQDQLGGATALNVMTPMKADFAALTELYGPLWANNGDTNYGRSGLYDFGEHRDVAFTIYDSSGSKDLLDLRDLTSGAKIDMRPGKFSDINGHVKNLAIADGTTIEWLYGSESGDRVVGNAANNYIRGFGGADRINGGTGNDTLEGGLGADVLTGGSGRDVFAFRTRQETVSDIIMDFVSGVDDIRLSGIDADTVAAGHQAFSFIGTSRFSGGAGQLRYGFKDGDTFITADLDGDKATDMLFKLDGHVALSVGDFLLV</sequence>
<keyword evidence="5" id="KW-0677">Repeat</keyword>
<dbReference type="GO" id="GO:0005509">
    <property type="term" value="F:calcium ion binding"/>
    <property type="evidence" value="ECO:0007669"/>
    <property type="project" value="InterPro"/>
</dbReference>
<dbReference type="InterPro" id="IPR013858">
    <property type="entry name" value="Peptidase_M10B_C"/>
</dbReference>
<organism evidence="7 8">
    <name type="scientific">Methylopila jiangsuensis</name>
    <dbReference type="NCBI Taxonomy" id="586230"/>
    <lineage>
        <taxon>Bacteria</taxon>
        <taxon>Pseudomonadati</taxon>
        <taxon>Pseudomonadota</taxon>
        <taxon>Alphaproteobacteria</taxon>
        <taxon>Hyphomicrobiales</taxon>
        <taxon>Methylopilaceae</taxon>
        <taxon>Methylopila</taxon>
    </lineage>
</organism>
<dbReference type="PROSITE" id="PS00330">
    <property type="entry name" value="HEMOLYSIN_CALCIUM"/>
    <property type="match status" value="2"/>
</dbReference>
<dbReference type="Gene3D" id="3.40.390.10">
    <property type="entry name" value="Collagenase (Catalytic Domain)"/>
    <property type="match status" value="1"/>
</dbReference>
<dbReference type="SUPFAM" id="SSF51120">
    <property type="entry name" value="beta-Roll"/>
    <property type="match status" value="1"/>
</dbReference>
<feature type="domain" description="Peptidase metallopeptidase" evidence="6">
    <location>
        <begin position="21"/>
        <end position="178"/>
    </location>
</feature>
<keyword evidence="4" id="KW-0964">Secreted</keyword>
<dbReference type="Pfam" id="PF00353">
    <property type="entry name" value="HemolysinCabind"/>
    <property type="match status" value="1"/>
</dbReference>
<dbReference type="EMBL" id="BSFK01000005">
    <property type="protein sequence ID" value="GLK75865.1"/>
    <property type="molecule type" value="Genomic_DNA"/>
</dbReference>
<evidence type="ECO:0000256" key="4">
    <source>
        <dbReference type="ARBA" id="ARBA00022525"/>
    </source>
</evidence>
<gene>
    <name evidence="7" type="ORF">GCM10008171_11190</name>
</gene>
<evidence type="ECO:0000313" key="7">
    <source>
        <dbReference type="EMBL" id="GLK75865.1"/>
    </source>
</evidence>
<proteinExistence type="inferred from homology"/>
<dbReference type="RefSeq" id="WP_271203797.1">
    <property type="nucleotide sequence ID" value="NZ_BSFK01000005.1"/>
</dbReference>
<evidence type="ECO:0000313" key="8">
    <source>
        <dbReference type="Proteomes" id="UP001143364"/>
    </source>
</evidence>
<protein>
    <recommendedName>
        <fullName evidence="6">Peptidase metallopeptidase domain-containing protein</fullName>
    </recommendedName>
</protein>
<dbReference type="InterPro" id="IPR034033">
    <property type="entry name" value="Serralysin-like"/>
</dbReference>
<evidence type="ECO:0000256" key="5">
    <source>
        <dbReference type="ARBA" id="ARBA00022737"/>
    </source>
</evidence>
<dbReference type="InterPro" id="IPR018511">
    <property type="entry name" value="Hemolysin-typ_Ca-bd_CS"/>
</dbReference>
<dbReference type="CDD" id="cd04277">
    <property type="entry name" value="ZnMc_serralysin_like"/>
    <property type="match status" value="1"/>
</dbReference>
<comment type="subcellular location">
    <subcellularLocation>
        <location evidence="2">Secreted</location>
    </subcellularLocation>
</comment>
<dbReference type="SUPFAM" id="SSF55486">
    <property type="entry name" value="Metalloproteases ('zincins'), catalytic domain"/>
    <property type="match status" value="1"/>
</dbReference>
<dbReference type="GO" id="GO:0005615">
    <property type="term" value="C:extracellular space"/>
    <property type="evidence" value="ECO:0007669"/>
    <property type="project" value="InterPro"/>
</dbReference>
<reference evidence="7" key="2">
    <citation type="submission" date="2023-01" db="EMBL/GenBank/DDBJ databases">
        <authorList>
            <person name="Sun Q."/>
            <person name="Evtushenko L."/>
        </authorList>
    </citation>
    <scope>NUCLEOTIDE SEQUENCE</scope>
    <source>
        <strain evidence="7">VKM B-2555</strain>
    </source>
</reference>
<dbReference type="SMART" id="SM00235">
    <property type="entry name" value="ZnMc"/>
    <property type="match status" value="1"/>
</dbReference>
<dbReference type="GO" id="GO:0008270">
    <property type="term" value="F:zinc ion binding"/>
    <property type="evidence" value="ECO:0007669"/>
    <property type="project" value="InterPro"/>
</dbReference>